<proteinExistence type="predicted"/>
<feature type="transmembrane region" description="Helical" evidence="5">
    <location>
        <begin position="380"/>
        <end position="399"/>
    </location>
</feature>
<dbReference type="Gene3D" id="1.20.1740.10">
    <property type="entry name" value="Amino acid/polyamine transporter I"/>
    <property type="match status" value="1"/>
</dbReference>
<feature type="transmembrane region" description="Helical" evidence="5">
    <location>
        <begin position="226"/>
        <end position="245"/>
    </location>
</feature>
<evidence type="ECO:0000313" key="7">
    <source>
        <dbReference type="Proteomes" id="UP000310314"/>
    </source>
</evidence>
<feature type="transmembrane region" description="Helical" evidence="5">
    <location>
        <begin position="124"/>
        <end position="141"/>
    </location>
</feature>
<gene>
    <name evidence="6" type="ORF">FEE95_06340</name>
</gene>
<reference evidence="6 7" key="1">
    <citation type="submission" date="2019-05" db="EMBL/GenBank/DDBJ databases">
        <authorList>
            <person name="Zhang J.-Y."/>
            <person name="Feg X."/>
            <person name="Du Z.-J."/>
        </authorList>
    </citation>
    <scope>NUCLEOTIDE SEQUENCE [LARGE SCALE GENOMIC DNA]</scope>
    <source>
        <strain evidence="6 7">RZ26</strain>
    </source>
</reference>
<dbReference type="GO" id="GO:0015179">
    <property type="term" value="F:L-amino acid transmembrane transporter activity"/>
    <property type="evidence" value="ECO:0007669"/>
    <property type="project" value="TreeGrafter"/>
</dbReference>
<feature type="transmembrane region" description="Helical" evidence="5">
    <location>
        <begin position="345"/>
        <end position="368"/>
    </location>
</feature>
<evidence type="ECO:0000256" key="4">
    <source>
        <dbReference type="ARBA" id="ARBA00023136"/>
    </source>
</evidence>
<comment type="subcellular location">
    <subcellularLocation>
        <location evidence="1">Membrane</location>
        <topology evidence="1">Multi-pass membrane protein</topology>
    </subcellularLocation>
</comment>
<accession>A0A5S3PVN2</accession>
<dbReference type="GO" id="GO:0016020">
    <property type="term" value="C:membrane"/>
    <property type="evidence" value="ECO:0007669"/>
    <property type="project" value="UniProtKB-SubCell"/>
</dbReference>
<dbReference type="InterPro" id="IPR050598">
    <property type="entry name" value="AminoAcid_Transporter"/>
</dbReference>
<evidence type="ECO:0000313" key="6">
    <source>
        <dbReference type="EMBL" id="TMM59049.1"/>
    </source>
</evidence>
<evidence type="ECO:0000256" key="1">
    <source>
        <dbReference type="ARBA" id="ARBA00004141"/>
    </source>
</evidence>
<dbReference type="PANTHER" id="PTHR11785">
    <property type="entry name" value="AMINO ACID TRANSPORTER"/>
    <property type="match status" value="1"/>
</dbReference>
<dbReference type="PIRSF" id="PIRSF006060">
    <property type="entry name" value="AA_transporter"/>
    <property type="match status" value="1"/>
</dbReference>
<evidence type="ECO:0000256" key="5">
    <source>
        <dbReference type="SAM" id="Phobius"/>
    </source>
</evidence>
<feature type="transmembrane region" description="Helical" evidence="5">
    <location>
        <begin position="192"/>
        <end position="214"/>
    </location>
</feature>
<sequence length="432" mass="47649">MNPKQKIGWKTAAALVISSMIGTGVFTSLGFQLVDIQNTWSIVLIWVLGGVFALIGAFTYAELGTNFDESGGDYIFLSKLIHPLVGYVYAWISLTVGFTAPIAISVMAMKSYLSPINPSLFNDWFGVAVILILAAMHSFSIGQSGKFHNISTAIKIGFLLLLITLGFVYAPVQENAIDLSSSWQEEILLPGFAVSLLYVTYAYTGWNAAAYIVDEIKDVRRNLPKALIIGTVFVTLLFVLIQVVFLKHASVEQLSGNVEVAFIAFKNLFGTEGGRWVSYFIAIQLIATVSGYLWIGSRVTFAMSKDHSLWRKLSVKNTNGIPVRALWFQAGVSILLTMTGTFEEVLLYASFVLQLMGTLTVASIFWLKGRTGAYKSPFKPLLQIAFILFSIWILGYMLFERPKESTIGLLFVVTGIGTYFMSKRNSKVRGTG</sequence>
<dbReference type="InterPro" id="IPR002293">
    <property type="entry name" value="AA/rel_permease1"/>
</dbReference>
<evidence type="ECO:0000256" key="2">
    <source>
        <dbReference type="ARBA" id="ARBA00022692"/>
    </source>
</evidence>
<keyword evidence="2 5" id="KW-0812">Transmembrane</keyword>
<feature type="transmembrane region" description="Helical" evidence="5">
    <location>
        <begin position="405"/>
        <end position="422"/>
    </location>
</feature>
<feature type="transmembrane region" description="Helical" evidence="5">
    <location>
        <begin position="12"/>
        <end position="34"/>
    </location>
</feature>
<dbReference type="Pfam" id="PF13520">
    <property type="entry name" value="AA_permease_2"/>
    <property type="match status" value="1"/>
</dbReference>
<dbReference type="AlphaFoldDB" id="A0A5S3PVN2"/>
<protein>
    <submittedName>
        <fullName evidence="6">Amino acid permease</fullName>
    </submittedName>
</protein>
<name>A0A5S3PVN2_9FLAO</name>
<keyword evidence="3 5" id="KW-1133">Transmembrane helix</keyword>
<evidence type="ECO:0000256" key="3">
    <source>
        <dbReference type="ARBA" id="ARBA00022989"/>
    </source>
</evidence>
<dbReference type="RefSeq" id="WP_138657039.1">
    <property type="nucleotide sequence ID" value="NZ_VATY01000001.1"/>
</dbReference>
<dbReference type="PANTHER" id="PTHR11785:SF512">
    <property type="entry name" value="SOBREMESA, ISOFORM B"/>
    <property type="match status" value="1"/>
</dbReference>
<dbReference type="Proteomes" id="UP000310314">
    <property type="component" value="Unassembled WGS sequence"/>
</dbReference>
<feature type="transmembrane region" description="Helical" evidence="5">
    <location>
        <begin position="153"/>
        <end position="172"/>
    </location>
</feature>
<dbReference type="EMBL" id="VATY01000001">
    <property type="protein sequence ID" value="TMM59049.1"/>
    <property type="molecule type" value="Genomic_DNA"/>
</dbReference>
<keyword evidence="7" id="KW-1185">Reference proteome</keyword>
<feature type="transmembrane region" description="Helical" evidence="5">
    <location>
        <begin position="276"/>
        <end position="295"/>
    </location>
</feature>
<feature type="transmembrane region" description="Helical" evidence="5">
    <location>
        <begin position="321"/>
        <end position="339"/>
    </location>
</feature>
<organism evidence="6 7">
    <name type="scientific">Maribacter algarum</name>
    <name type="common">ex Zhang et al. 2020</name>
    <dbReference type="NCBI Taxonomy" id="2578118"/>
    <lineage>
        <taxon>Bacteria</taxon>
        <taxon>Pseudomonadati</taxon>
        <taxon>Bacteroidota</taxon>
        <taxon>Flavobacteriia</taxon>
        <taxon>Flavobacteriales</taxon>
        <taxon>Flavobacteriaceae</taxon>
        <taxon>Maribacter</taxon>
    </lineage>
</organism>
<keyword evidence="4 5" id="KW-0472">Membrane</keyword>
<dbReference type="OrthoDB" id="9806937at2"/>
<comment type="caution">
    <text evidence="6">The sequence shown here is derived from an EMBL/GenBank/DDBJ whole genome shotgun (WGS) entry which is preliminary data.</text>
</comment>
<feature type="transmembrane region" description="Helical" evidence="5">
    <location>
        <begin position="40"/>
        <end position="63"/>
    </location>
</feature>
<feature type="transmembrane region" description="Helical" evidence="5">
    <location>
        <begin position="84"/>
        <end position="104"/>
    </location>
</feature>